<keyword evidence="3" id="KW-0645">Protease</keyword>
<protein>
    <recommendedName>
        <fullName evidence="4">Peptidase C14 caspase domain-containing protein</fullName>
    </recommendedName>
</protein>
<dbReference type="GO" id="GO:0004197">
    <property type="term" value="F:cysteine-type endopeptidase activity"/>
    <property type="evidence" value="ECO:0007669"/>
    <property type="project" value="InterPro"/>
</dbReference>
<dbReference type="GO" id="GO:0006915">
    <property type="term" value="P:apoptotic process"/>
    <property type="evidence" value="ECO:0007669"/>
    <property type="project" value="UniProtKB-KW"/>
</dbReference>
<keyword evidence="3" id="KW-0378">Hydrolase</keyword>
<dbReference type="Proteomes" id="UP000054270">
    <property type="component" value="Unassembled WGS sequence"/>
</dbReference>
<dbReference type="SUPFAM" id="SSF52129">
    <property type="entry name" value="Caspase-like"/>
    <property type="match status" value="1"/>
</dbReference>
<dbReference type="OrthoDB" id="3223806at2759"/>
<reference evidence="6" key="1">
    <citation type="submission" date="2014-04" db="EMBL/GenBank/DDBJ databases">
        <title>Evolutionary Origins and Diversification of the Mycorrhizal Mutualists.</title>
        <authorList>
            <consortium name="DOE Joint Genome Institute"/>
            <consortium name="Mycorrhizal Genomics Consortium"/>
            <person name="Kohler A."/>
            <person name="Kuo A."/>
            <person name="Nagy L.G."/>
            <person name="Floudas D."/>
            <person name="Copeland A."/>
            <person name="Barry K.W."/>
            <person name="Cichocki N."/>
            <person name="Veneault-Fourrey C."/>
            <person name="LaButti K."/>
            <person name="Lindquist E.A."/>
            <person name="Lipzen A."/>
            <person name="Lundell T."/>
            <person name="Morin E."/>
            <person name="Murat C."/>
            <person name="Riley R."/>
            <person name="Ohm R."/>
            <person name="Sun H."/>
            <person name="Tunlid A."/>
            <person name="Henrissat B."/>
            <person name="Grigoriev I.V."/>
            <person name="Hibbett D.S."/>
            <person name="Martin F."/>
        </authorList>
    </citation>
    <scope>NUCLEOTIDE SEQUENCE [LARGE SCALE GENOMIC DNA]</scope>
    <source>
        <strain evidence="6">FD-334 SS-4</strain>
    </source>
</reference>
<keyword evidence="6" id="KW-1185">Reference proteome</keyword>
<dbReference type="PANTHER" id="PTHR48104">
    <property type="entry name" value="METACASPASE-4"/>
    <property type="match status" value="1"/>
</dbReference>
<proteinExistence type="inferred from homology"/>
<name>A0A0D2P2B4_HYPSF</name>
<evidence type="ECO:0000256" key="2">
    <source>
        <dbReference type="ARBA" id="ARBA00022703"/>
    </source>
</evidence>
<dbReference type="GO" id="GO:0005737">
    <property type="term" value="C:cytoplasm"/>
    <property type="evidence" value="ECO:0007669"/>
    <property type="project" value="TreeGrafter"/>
</dbReference>
<dbReference type="EMBL" id="KN817533">
    <property type="protein sequence ID" value="KJA25069.1"/>
    <property type="molecule type" value="Genomic_DNA"/>
</dbReference>
<feature type="domain" description="Peptidase C14 caspase" evidence="4">
    <location>
        <begin position="83"/>
        <end position="339"/>
    </location>
</feature>
<accession>A0A0D2P2B4</accession>
<dbReference type="InterPro" id="IPR029030">
    <property type="entry name" value="Caspase-like_dom_sf"/>
</dbReference>
<sequence>MTERLDHTYNVRTSASGTLLLPVTHQRQDSCYRQARALHLPPSISSCLSAQHLVFFYPTTVPGPLIGYKMNSHPTPSTSVPLFAVIIGIDDYDSKHLGPAYNLQPLKGAVADAQSFKRWLEEWRGVPSDHIMLLTNKAATCSAIIDALTKLKTDTRIRPGDPIFIYYAGHGTEIKGPESWECGRADKMIQAIVPYDCDTLRSGNRVAPISDRTFGALIGNIAEKKGNNIFVVFDCCHSGSGTRGVPGSSDDDDSRDTARAANLTRDYSAILEQQLRNTGVHELTASAHNRFIHYAMESHVLLSACGEMEEAFETPVKDDIYTTKRGRFSMALLKLLYEMPIDKLRYSDILDHLDPIPHQNPNCVGNHNGRFIFNSKVPPARRKAFAVQYQSQTRRYVLHAGNIQKVNPQSTFALFLKSDVDFTRQLGTLSVANGHIGQFLSQATVTPEIRLDPEQDIVAVPVKSGTNGDLNVFIAPNDNFHAVYQRLKEDHGLENVTLTNTLKVSNIGISMAGNKITFTLCSLPCPNVMPFKWQQVVQFGSYDSSALELVGILSRAAHFYRELRLIHKVPDDVLEVRFYELVQAQSSSPWTPPEFVPAQHPKDLYSNGIVTILYSPDAKYGIKLINKTELNLYANVFYFVNQDLSIVERAVSPPAAAYKRDPCLRPKEALTIGWGAAGYQPDICKLKEDEDYNIEFLKIYISTHPVNLAYLPQTSPFSMSSGRGMEPFQPTQQGEWAELVIPVVQRRPGIVNAGRRN</sequence>
<dbReference type="AlphaFoldDB" id="A0A0D2P2B4"/>
<dbReference type="InterPro" id="IPR011600">
    <property type="entry name" value="Pept_C14_caspase"/>
</dbReference>
<evidence type="ECO:0000256" key="1">
    <source>
        <dbReference type="ARBA" id="ARBA00009005"/>
    </source>
</evidence>
<dbReference type="InterPro" id="IPR050452">
    <property type="entry name" value="Metacaspase"/>
</dbReference>
<evidence type="ECO:0000313" key="5">
    <source>
        <dbReference type="EMBL" id="KJA25069.1"/>
    </source>
</evidence>
<dbReference type="PANTHER" id="PTHR48104:SF30">
    <property type="entry name" value="METACASPASE-1"/>
    <property type="match status" value="1"/>
</dbReference>
<dbReference type="Gene3D" id="3.40.50.1460">
    <property type="match status" value="1"/>
</dbReference>
<keyword evidence="3" id="KW-0788">Thiol protease</keyword>
<gene>
    <name evidence="5" type="ORF">HYPSUDRAFT_214125</name>
</gene>
<organism evidence="5 6">
    <name type="scientific">Hypholoma sublateritium (strain FD-334 SS-4)</name>
    <dbReference type="NCBI Taxonomy" id="945553"/>
    <lineage>
        <taxon>Eukaryota</taxon>
        <taxon>Fungi</taxon>
        <taxon>Dikarya</taxon>
        <taxon>Basidiomycota</taxon>
        <taxon>Agaricomycotina</taxon>
        <taxon>Agaricomycetes</taxon>
        <taxon>Agaricomycetidae</taxon>
        <taxon>Agaricales</taxon>
        <taxon>Agaricineae</taxon>
        <taxon>Strophariaceae</taxon>
        <taxon>Hypholoma</taxon>
    </lineage>
</organism>
<comment type="similarity">
    <text evidence="1">Belongs to the peptidase C14B family.</text>
</comment>
<keyword evidence="2" id="KW-0053">Apoptosis</keyword>
<evidence type="ECO:0000259" key="4">
    <source>
        <dbReference type="Pfam" id="PF00656"/>
    </source>
</evidence>
<dbReference type="GO" id="GO:0006508">
    <property type="term" value="P:proteolysis"/>
    <property type="evidence" value="ECO:0007669"/>
    <property type="project" value="InterPro"/>
</dbReference>
<evidence type="ECO:0000256" key="3">
    <source>
        <dbReference type="ARBA" id="ARBA00022807"/>
    </source>
</evidence>
<dbReference type="OMA" id="HYAMESH"/>
<dbReference type="Pfam" id="PF00656">
    <property type="entry name" value="Peptidase_C14"/>
    <property type="match status" value="1"/>
</dbReference>
<evidence type="ECO:0000313" key="6">
    <source>
        <dbReference type="Proteomes" id="UP000054270"/>
    </source>
</evidence>